<dbReference type="AlphaFoldDB" id="A0AAV5T934"/>
<proteinExistence type="predicted"/>
<evidence type="ECO:0008006" key="4">
    <source>
        <dbReference type="Google" id="ProtNLM"/>
    </source>
</evidence>
<dbReference type="InterPro" id="IPR053219">
    <property type="entry name" value="GPCR_Dmsr-1"/>
</dbReference>
<gene>
    <name evidence="2" type="ORF">PENTCL1PPCAC_14265</name>
</gene>
<dbReference type="SUPFAM" id="SSF81321">
    <property type="entry name" value="Family A G protein-coupled receptor-like"/>
    <property type="match status" value="1"/>
</dbReference>
<keyword evidence="3" id="KW-1185">Reference proteome</keyword>
<reference evidence="2" key="1">
    <citation type="submission" date="2023-10" db="EMBL/GenBank/DDBJ databases">
        <title>Genome assembly of Pristionchus species.</title>
        <authorList>
            <person name="Yoshida K."/>
            <person name="Sommer R.J."/>
        </authorList>
    </citation>
    <scope>NUCLEOTIDE SEQUENCE</scope>
    <source>
        <strain evidence="2">RS0144</strain>
    </source>
</reference>
<evidence type="ECO:0000313" key="2">
    <source>
        <dbReference type="EMBL" id="GMS92090.1"/>
    </source>
</evidence>
<feature type="transmembrane region" description="Helical" evidence="1">
    <location>
        <begin position="131"/>
        <end position="154"/>
    </location>
</feature>
<protein>
    <recommendedName>
        <fullName evidence="4">G protein-coupled receptor</fullName>
    </recommendedName>
</protein>
<dbReference type="PANTHER" id="PTHR46273">
    <property type="entry name" value="MYOSUPPRESSIN RECEPTOR 1, ISOFORM B-RELATED"/>
    <property type="match status" value="1"/>
</dbReference>
<keyword evidence="1" id="KW-0812">Transmembrane</keyword>
<dbReference type="GO" id="GO:0008528">
    <property type="term" value="F:G protein-coupled peptide receptor activity"/>
    <property type="evidence" value="ECO:0007669"/>
    <property type="project" value="InterPro"/>
</dbReference>
<dbReference type="Proteomes" id="UP001432027">
    <property type="component" value="Unassembled WGS sequence"/>
</dbReference>
<evidence type="ECO:0000313" key="3">
    <source>
        <dbReference type="Proteomes" id="UP001432027"/>
    </source>
</evidence>
<feature type="transmembrane region" description="Helical" evidence="1">
    <location>
        <begin position="87"/>
        <end position="111"/>
    </location>
</feature>
<dbReference type="GO" id="GO:0005886">
    <property type="term" value="C:plasma membrane"/>
    <property type="evidence" value="ECO:0007669"/>
    <property type="project" value="TreeGrafter"/>
</dbReference>
<keyword evidence="1" id="KW-0472">Membrane</keyword>
<evidence type="ECO:0000256" key="1">
    <source>
        <dbReference type="SAM" id="Phobius"/>
    </source>
</evidence>
<dbReference type="PANTHER" id="PTHR46273:SF14">
    <property type="entry name" value="G-PROTEIN COUPLED RECEPTOR DMSR-1"/>
    <property type="match status" value="1"/>
</dbReference>
<comment type="caution">
    <text evidence="2">The sequence shown here is derived from an EMBL/GenBank/DDBJ whole genome shotgun (WGS) entry which is preliminary data.</text>
</comment>
<feature type="transmembrane region" description="Helical" evidence="1">
    <location>
        <begin position="21"/>
        <end position="44"/>
    </location>
</feature>
<dbReference type="EMBL" id="BTSX01000004">
    <property type="protein sequence ID" value="GMS92090.1"/>
    <property type="molecule type" value="Genomic_DNA"/>
</dbReference>
<sequence>SVIITFVRIRHVSSLNRKPSVSYILLLCSSSFILIVLAGVPVFLSVDITWRNVSVICENEEGVVENNRVVVLNDYQILKQTLQLLRIMYFSSGFWFNVLPCSLLVILAAILSFRIQKVRIRLSDKSKQKTLFISAHSTISSWMIAMIVFTTFLTEVPQGLSEFS</sequence>
<dbReference type="Pfam" id="PF10324">
    <property type="entry name" value="7TM_GPCR_Srw"/>
    <property type="match status" value="1"/>
</dbReference>
<dbReference type="Gene3D" id="1.20.1070.10">
    <property type="entry name" value="Rhodopsin 7-helix transmembrane proteins"/>
    <property type="match status" value="1"/>
</dbReference>
<name>A0AAV5T934_9BILA</name>
<organism evidence="2 3">
    <name type="scientific">Pristionchus entomophagus</name>
    <dbReference type="NCBI Taxonomy" id="358040"/>
    <lineage>
        <taxon>Eukaryota</taxon>
        <taxon>Metazoa</taxon>
        <taxon>Ecdysozoa</taxon>
        <taxon>Nematoda</taxon>
        <taxon>Chromadorea</taxon>
        <taxon>Rhabditida</taxon>
        <taxon>Rhabditina</taxon>
        <taxon>Diplogasteromorpha</taxon>
        <taxon>Diplogasteroidea</taxon>
        <taxon>Neodiplogasteridae</taxon>
        <taxon>Pristionchus</taxon>
    </lineage>
</organism>
<dbReference type="InterPro" id="IPR019427">
    <property type="entry name" value="7TM_GPCR_serpentine_rcpt_Srw"/>
</dbReference>
<keyword evidence="1" id="KW-1133">Transmembrane helix</keyword>
<accession>A0AAV5T934</accession>
<feature type="non-terminal residue" evidence="2">
    <location>
        <position position="1"/>
    </location>
</feature>